<dbReference type="AlphaFoldDB" id="A0AAD4PPQ5"/>
<sequence>GATRLPNHVTVQRGQTQIIKPAQLHEVAEGEVLAPLLQQLLSQTVPNWQQSHHQQQRQRQQPQQQQHFFVYENSQPVRLTSQQPQILPGFNGVNVQQPQSASMPIQLQQQQQQQQQQQPQQQYIQYIQTAPKTVAAIQPIAGGASVAPPATLAHGVQPVSNQANNTQEASSCERCCPEADDEQNAATGAAATPCPCCNFTTPLLSAATLKATVG</sequence>
<keyword evidence="3" id="KW-1185">Reference proteome</keyword>
<evidence type="ECO:0000313" key="2">
    <source>
        <dbReference type="EMBL" id="KAH8381459.1"/>
    </source>
</evidence>
<accession>A0AAD4PPQ5</accession>
<dbReference type="EMBL" id="JAJJHW010000824">
    <property type="protein sequence ID" value="KAH8381459.1"/>
    <property type="molecule type" value="Genomic_DNA"/>
</dbReference>
<gene>
    <name evidence="2" type="ORF">KR093_005359</name>
</gene>
<comment type="caution">
    <text evidence="2">The sequence shown here is derived from an EMBL/GenBank/DDBJ whole genome shotgun (WGS) entry which is preliminary data.</text>
</comment>
<proteinExistence type="predicted"/>
<protein>
    <submittedName>
        <fullName evidence="2">Uncharacterized protein</fullName>
    </submittedName>
</protein>
<evidence type="ECO:0000313" key="3">
    <source>
        <dbReference type="Proteomes" id="UP001200034"/>
    </source>
</evidence>
<feature type="region of interest" description="Disordered" evidence="1">
    <location>
        <begin position="91"/>
        <end position="113"/>
    </location>
</feature>
<feature type="compositionally biased region" description="Polar residues" evidence="1">
    <location>
        <begin position="93"/>
        <end position="103"/>
    </location>
</feature>
<organism evidence="2 3">
    <name type="scientific">Drosophila rubida</name>
    <dbReference type="NCBI Taxonomy" id="30044"/>
    <lineage>
        <taxon>Eukaryota</taxon>
        <taxon>Metazoa</taxon>
        <taxon>Ecdysozoa</taxon>
        <taxon>Arthropoda</taxon>
        <taxon>Hexapoda</taxon>
        <taxon>Insecta</taxon>
        <taxon>Pterygota</taxon>
        <taxon>Neoptera</taxon>
        <taxon>Endopterygota</taxon>
        <taxon>Diptera</taxon>
        <taxon>Brachycera</taxon>
        <taxon>Muscomorpha</taxon>
        <taxon>Ephydroidea</taxon>
        <taxon>Drosophilidae</taxon>
        <taxon>Drosophila</taxon>
    </lineage>
</organism>
<name>A0AAD4PPQ5_9MUSC</name>
<reference evidence="2" key="1">
    <citation type="journal article" date="2021" name="Mol. Ecol. Resour.">
        <title>Phylogenomic analyses of the genus Drosophila reveals genomic signals of climate adaptation.</title>
        <authorList>
            <person name="Li F."/>
            <person name="Rane R.V."/>
            <person name="Luria V."/>
            <person name="Xiong Z."/>
            <person name="Chen J."/>
            <person name="Li Z."/>
            <person name="Catullo R.A."/>
            <person name="Griffin P.C."/>
            <person name="Schiffer M."/>
            <person name="Pearce S."/>
            <person name="Lee S.F."/>
            <person name="McElroy K."/>
            <person name="Stocker A."/>
            <person name="Shirriffs J."/>
            <person name="Cockerell F."/>
            <person name="Coppin C."/>
            <person name="Sgro C.M."/>
            <person name="Karger A."/>
            <person name="Cain J.W."/>
            <person name="Weber J.A."/>
            <person name="Santpere G."/>
            <person name="Kirschner M.W."/>
            <person name="Hoffmann A.A."/>
            <person name="Oakeshott J.G."/>
            <person name="Zhang G."/>
        </authorList>
    </citation>
    <scope>NUCLEOTIDE SEQUENCE</scope>
    <source>
        <strain evidence="2">BGI-SZ-2011g</strain>
    </source>
</reference>
<feature type="compositionally biased region" description="Low complexity" evidence="1">
    <location>
        <begin position="104"/>
        <end position="113"/>
    </location>
</feature>
<dbReference type="Proteomes" id="UP001200034">
    <property type="component" value="Unassembled WGS sequence"/>
</dbReference>
<feature type="non-terminal residue" evidence="2">
    <location>
        <position position="1"/>
    </location>
</feature>
<evidence type="ECO:0000256" key="1">
    <source>
        <dbReference type="SAM" id="MobiDB-lite"/>
    </source>
</evidence>